<dbReference type="SUPFAM" id="SSF46785">
    <property type="entry name" value="Winged helix' DNA-binding domain"/>
    <property type="match status" value="1"/>
</dbReference>
<evidence type="ECO:0000313" key="2">
    <source>
        <dbReference type="EMBL" id="KEO84259.1"/>
    </source>
</evidence>
<accession>A0A074LTA9</accession>
<dbReference type="RefSeq" id="WP_052036024.1">
    <property type="nucleotide sequence ID" value="NZ_JMIR01000005.1"/>
</dbReference>
<sequence>MEKKQKKVIDVTLEQSKLLASALRMQIMNLIAETPRTAKQVADLLQKTPGNIHYHMQRLYDADLLELVDTRTVGGVVEKYYLSKGTQFNTQTLAEDSFPISEQLLENRTRVASRMILSAEEAQAFLEEFHGLLHKYEMREVTGDEYVINLFFGKMKAEGEE</sequence>
<name>A0A074LTA9_9BACL</name>
<protein>
    <recommendedName>
        <fullName evidence="4">HTH arsR-type domain-containing protein</fullName>
    </recommendedName>
</protein>
<reference evidence="2 3" key="1">
    <citation type="journal article" date="2013" name="Int. J. Syst. Evol. Microbiol.">
        <title>Tumebacillus flagellatus sp. nov., an alpha-amylase/pullulanase-producing bacterium isolated from cassava wastewater.</title>
        <authorList>
            <person name="Wang Q."/>
            <person name="Xie N."/>
            <person name="Qin Y."/>
            <person name="Shen N."/>
            <person name="Zhu J."/>
            <person name="Mi H."/>
            <person name="Huang R."/>
        </authorList>
    </citation>
    <scope>NUCLEOTIDE SEQUENCE [LARGE SCALE GENOMIC DNA]</scope>
    <source>
        <strain evidence="2 3">GST4</strain>
    </source>
</reference>
<dbReference type="eggNOG" id="COG0640">
    <property type="taxonomic scope" value="Bacteria"/>
</dbReference>
<dbReference type="AlphaFoldDB" id="A0A074LTA9"/>
<keyword evidence="3" id="KW-1185">Reference proteome</keyword>
<keyword evidence="1" id="KW-0238">DNA-binding</keyword>
<evidence type="ECO:0000313" key="3">
    <source>
        <dbReference type="Proteomes" id="UP000027931"/>
    </source>
</evidence>
<dbReference type="Proteomes" id="UP000027931">
    <property type="component" value="Unassembled WGS sequence"/>
</dbReference>
<dbReference type="InterPro" id="IPR036390">
    <property type="entry name" value="WH_DNA-bd_sf"/>
</dbReference>
<evidence type="ECO:0000256" key="1">
    <source>
        <dbReference type="ARBA" id="ARBA00023125"/>
    </source>
</evidence>
<dbReference type="Gene3D" id="1.10.10.10">
    <property type="entry name" value="Winged helix-like DNA-binding domain superfamily/Winged helix DNA-binding domain"/>
    <property type="match status" value="1"/>
</dbReference>
<dbReference type="OrthoDB" id="9788770at2"/>
<evidence type="ECO:0008006" key="4">
    <source>
        <dbReference type="Google" id="ProtNLM"/>
    </source>
</evidence>
<gene>
    <name evidence="2" type="ORF">EL26_05700</name>
</gene>
<dbReference type="Pfam" id="PF12840">
    <property type="entry name" value="HTH_20"/>
    <property type="match status" value="1"/>
</dbReference>
<comment type="caution">
    <text evidence="2">The sequence shown here is derived from an EMBL/GenBank/DDBJ whole genome shotgun (WGS) entry which is preliminary data.</text>
</comment>
<dbReference type="GO" id="GO:0003677">
    <property type="term" value="F:DNA binding"/>
    <property type="evidence" value="ECO:0007669"/>
    <property type="project" value="UniProtKB-KW"/>
</dbReference>
<dbReference type="STRING" id="1157490.EL26_05700"/>
<proteinExistence type="predicted"/>
<dbReference type="InterPro" id="IPR036388">
    <property type="entry name" value="WH-like_DNA-bd_sf"/>
</dbReference>
<dbReference type="CDD" id="cd00090">
    <property type="entry name" value="HTH_ARSR"/>
    <property type="match status" value="1"/>
</dbReference>
<dbReference type="EMBL" id="JMIR01000005">
    <property type="protein sequence ID" value="KEO84259.1"/>
    <property type="molecule type" value="Genomic_DNA"/>
</dbReference>
<dbReference type="InterPro" id="IPR011991">
    <property type="entry name" value="ArsR-like_HTH"/>
</dbReference>
<organism evidence="2 3">
    <name type="scientific">Tumebacillus flagellatus</name>
    <dbReference type="NCBI Taxonomy" id="1157490"/>
    <lineage>
        <taxon>Bacteria</taxon>
        <taxon>Bacillati</taxon>
        <taxon>Bacillota</taxon>
        <taxon>Bacilli</taxon>
        <taxon>Bacillales</taxon>
        <taxon>Alicyclobacillaceae</taxon>
        <taxon>Tumebacillus</taxon>
    </lineage>
</organism>